<dbReference type="GeneID" id="94583202"/>
<dbReference type="AlphaFoldDB" id="A0A1D8NCW8"/>
<name>A0A1D8NCW8_YARLL</name>
<dbReference type="Proteomes" id="UP000182444">
    <property type="component" value="Chromosome 1D"/>
</dbReference>
<proteinExistence type="predicted"/>
<evidence type="ECO:0000313" key="2">
    <source>
        <dbReference type="Proteomes" id="UP000182444"/>
    </source>
</evidence>
<evidence type="ECO:0000313" key="1">
    <source>
        <dbReference type="EMBL" id="AOW03472.1"/>
    </source>
</evidence>
<dbReference type="EMBL" id="CP017556">
    <property type="protein sequence ID" value="AOW03472.1"/>
    <property type="molecule type" value="Genomic_DNA"/>
</dbReference>
<organism evidence="1 2">
    <name type="scientific">Yarrowia lipolytica</name>
    <name type="common">Candida lipolytica</name>
    <dbReference type="NCBI Taxonomy" id="4952"/>
    <lineage>
        <taxon>Eukaryota</taxon>
        <taxon>Fungi</taxon>
        <taxon>Dikarya</taxon>
        <taxon>Ascomycota</taxon>
        <taxon>Saccharomycotina</taxon>
        <taxon>Dipodascomycetes</taxon>
        <taxon>Dipodascales</taxon>
        <taxon>Dipodascales incertae sedis</taxon>
        <taxon>Yarrowia</taxon>
    </lineage>
</organism>
<dbReference type="VEuPathDB" id="FungiDB:YALI1_D02680g"/>
<sequence>MLVSYDVYCMTNHRVHSVPCARDRHQFQTLTIAHFVYLITERRCDSMCSCGLSGLKSMMVSTPVEGKERVLKLDNRGIVNCRHDGGNCSNVVVPSLLLNVNRRVHRC</sequence>
<protein>
    <submittedName>
        <fullName evidence="1">Uncharacterized protein</fullName>
    </submittedName>
</protein>
<reference evidence="1 2" key="1">
    <citation type="journal article" date="2016" name="PLoS ONE">
        <title>Sequence Assembly of Yarrowia lipolytica Strain W29/CLIB89 Shows Transposable Element Diversity.</title>
        <authorList>
            <person name="Magnan C."/>
            <person name="Yu J."/>
            <person name="Chang I."/>
            <person name="Jahn E."/>
            <person name="Kanomata Y."/>
            <person name="Wu J."/>
            <person name="Zeller M."/>
            <person name="Oakes M."/>
            <person name="Baldi P."/>
            <person name="Sandmeyer S."/>
        </authorList>
    </citation>
    <scope>NUCLEOTIDE SEQUENCE [LARGE SCALE GENOMIC DNA]</scope>
    <source>
        <strain evidence="2">CLIB89(W29)</strain>
    </source>
</reference>
<accession>A0A1D8NCW8</accession>
<gene>
    <name evidence="1" type="ORF">YALI1_D02680g</name>
</gene>
<dbReference type="RefSeq" id="XP_068138679.1">
    <property type="nucleotide sequence ID" value="XM_068282578.1"/>
</dbReference>